<evidence type="ECO:0000313" key="4">
    <source>
        <dbReference type="Proteomes" id="UP000035963"/>
    </source>
</evidence>
<evidence type="ECO:0000256" key="1">
    <source>
        <dbReference type="SAM" id="SignalP"/>
    </source>
</evidence>
<keyword evidence="4" id="KW-1185">Reference proteome</keyword>
<accession>A0A0J1D3L0</accession>
<evidence type="ECO:0000313" key="3">
    <source>
        <dbReference type="EMBL" id="KLU27324.1"/>
    </source>
</evidence>
<dbReference type="PANTHER" id="PTHR39176">
    <property type="entry name" value="PERIPLASMIC PROTEIN-RELATED"/>
    <property type="match status" value="1"/>
</dbReference>
<gene>
    <name evidence="3" type="ORF">EOS_04775</name>
</gene>
<reference evidence="3 4" key="1">
    <citation type="journal article" date="2015" name="Genome Announc.">
        <title>Draft Genome Sequence of Burkholderia sp. Strain PML1(12), an Ectomycorrhizosphere-Inhabiting Bacterium with Effective Mineral-Weathering Ability.</title>
        <authorList>
            <person name="Uroz S."/>
            <person name="Oger P."/>
        </authorList>
    </citation>
    <scope>NUCLEOTIDE SEQUENCE [LARGE SCALE GENOMIC DNA]</scope>
    <source>
        <strain evidence="4">PML1(12)</strain>
    </source>
</reference>
<protein>
    <recommendedName>
        <fullName evidence="2">Lysozyme inhibitor LprI-like N-terminal domain-containing protein</fullName>
    </recommendedName>
</protein>
<dbReference type="AlphaFoldDB" id="A0A0J1D3L0"/>
<comment type="caution">
    <text evidence="3">The sequence shown here is derived from an EMBL/GenBank/DDBJ whole genome shotgun (WGS) entry which is preliminary data.</text>
</comment>
<dbReference type="PANTHER" id="PTHR39176:SF1">
    <property type="entry name" value="PERIPLASMIC PROTEIN"/>
    <property type="match status" value="1"/>
</dbReference>
<organism evidence="3 4">
    <name type="scientific">Caballeronia mineralivorans PML1(12)</name>
    <dbReference type="NCBI Taxonomy" id="908627"/>
    <lineage>
        <taxon>Bacteria</taxon>
        <taxon>Pseudomonadati</taxon>
        <taxon>Pseudomonadota</taxon>
        <taxon>Betaproteobacteria</taxon>
        <taxon>Burkholderiales</taxon>
        <taxon>Burkholderiaceae</taxon>
        <taxon>Caballeronia</taxon>
    </lineage>
</organism>
<dbReference type="Proteomes" id="UP000035963">
    <property type="component" value="Unassembled WGS sequence"/>
</dbReference>
<keyword evidence="1" id="KW-0732">Signal</keyword>
<name>A0A0J1D3L0_9BURK</name>
<dbReference type="InterPro" id="IPR009739">
    <property type="entry name" value="LprI-like_N"/>
</dbReference>
<feature type="chain" id="PRO_5005250138" description="Lysozyme inhibitor LprI-like N-terminal domain-containing protein" evidence="1">
    <location>
        <begin position="24"/>
        <end position="134"/>
    </location>
</feature>
<proteinExistence type="predicted"/>
<dbReference type="Pfam" id="PF07007">
    <property type="entry name" value="LprI"/>
    <property type="match status" value="1"/>
</dbReference>
<dbReference type="Gene3D" id="1.20.1270.180">
    <property type="match status" value="1"/>
</dbReference>
<sequence length="134" mass="14623">MSIRRHLVCTILPLLIASSTAYAGKLDCKNASDQLTLDECADKDFKASDAKLNEVYRALSARTSQKGKASLQSAQRAWLAYRDAQCQFETMGTIDGSIHPMVYASCMDKLTQAQTKLLSAQLHCEEGDLSCGGQ</sequence>
<feature type="signal peptide" evidence="1">
    <location>
        <begin position="1"/>
        <end position="23"/>
    </location>
</feature>
<dbReference type="RefSeq" id="WP_047845453.1">
    <property type="nucleotide sequence ID" value="NZ_AEJF01000041.1"/>
</dbReference>
<dbReference type="EMBL" id="AEJF01000041">
    <property type="protein sequence ID" value="KLU27324.1"/>
    <property type="molecule type" value="Genomic_DNA"/>
</dbReference>
<dbReference type="OrthoDB" id="7340239at2"/>
<feature type="domain" description="Lysozyme inhibitor LprI-like N-terminal" evidence="2">
    <location>
        <begin position="28"/>
        <end position="116"/>
    </location>
</feature>
<evidence type="ECO:0000259" key="2">
    <source>
        <dbReference type="Pfam" id="PF07007"/>
    </source>
</evidence>
<dbReference type="PATRIC" id="fig|908627.4.peg.1055"/>